<accession>A0A376AG65</accession>
<organism evidence="2 3">
    <name type="scientific">Ciceribacter selenitireducens ATCC BAA-1503</name>
    <dbReference type="NCBI Taxonomy" id="1336235"/>
    <lineage>
        <taxon>Bacteria</taxon>
        <taxon>Pseudomonadati</taxon>
        <taxon>Pseudomonadota</taxon>
        <taxon>Alphaproteobacteria</taxon>
        <taxon>Hyphomicrobiales</taxon>
        <taxon>Rhizobiaceae</taxon>
        <taxon>Ciceribacter</taxon>
    </lineage>
</organism>
<evidence type="ECO:0000259" key="1">
    <source>
        <dbReference type="PROSITE" id="PS51186"/>
    </source>
</evidence>
<dbReference type="PANTHER" id="PTHR43617:SF2">
    <property type="entry name" value="UPF0039 PROTEIN SLL0451"/>
    <property type="match status" value="1"/>
</dbReference>
<feature type="domain" description="N-acetyltransferase" evidence="1">
    <location>
        <begin position="1"/>
        <end position="148"/>
    </location>
</feature>
<gene>
    <name evidence="2" type="ORF">RHIZ70_2378</name>
</gene>
<dbReference type="SUPFAM" id="SSF55729">
    <property type="entry name" value="Acyl-CoA N-acyltransferases (Nat)"/>
    <property type="match status" value="1"/>
</dbReference>
<name>A0A376AG65_9HYPH</name>
<dbReference type="Proteomes" id="UP000254764">
    <property type="component" value="Unassembled WGS sequence"/>
</dbReference>
<dbReference type="Pfam" id="PF13527">
    <property type="entry name" value="Acetyltransf_9"/>
    <property type="match status" value="1"/>
</dbReference>
<evidence type="ECO:0000313" key="2">
    <source>
        <dbReference type="EMBL" id="SSC66670.1"/>
    </source>
</evidence>
<dbReference type="InterPro" id="IPR050276">
    <property type="entry name" value="MshD_Acetyltransferase"/>
</dbReference>
<protein>
    <recommendedName>
        <fullName evidence="1">N-acetyltransferase domain-containing protein</fullName>
    </recommendedName>
</protein>
<dbReference type="InterPro" id="IPR016181">
    <property type="entry name" value="Acyl_CoA_acyltransferase"/>
</dbReference>
<dbReference type="RefSeq" id="WP_115669430.1">
    <property type="nucleotide sequence ID" value="NZ_UEYP01000002.1"/>
</dbReference>
<dbReference type="Gene3D" id="3.40.630.30">
    <property type="match status" value="1"/>
</dbReference>
<dbReference type="CDD" id="cd04301">
    <property type="entry name" value="NAT_SF"/>
    <property type="match status" value="1"/>
</dbReference>
<dbReference type="PANTHER" id="PTHR43617">
    <property type="entry name" value="L-AMINO ACID N-ACETYLTRANSFERASE"/>
    <property type="match status" value="1"/>
</dbReference>
<keyword evidence="3" id="KW-1185">Reference proteome</keyword>
<reference evidence="3" key="1">
    <citation type="submission" date="2018-07" db="EMBL/GenBank/DDBJ databases">
        <authorList>
            <person name="Peiro R."/>
            <person name="Begona"/>
            <person name="Cbmso G."/>
            <person name="Lopez M."/>
            <person name="Gonzalez S."/>
        </authorList>
    </citation>
    <scope>NUCLEOTIDE SEQUENCE [LARGE SCALE GENOMIC DNA]</scope>
</reference>
<dbReference type="EMBL" id="UEYP01000002">
    <property type="protein sequence ID" value="SSC66670.1"/>
    <property type="molecule type" value="Genomic_DNA"/>
</dbReference>
<proteinExistence type="predicted"/>
<dbReference type="InterPro" id="IPR000182">
    <property type="entry name" value="GNAT_dom"/>
</dbReference>
<dbReference type="PROSITE" id="PS51186">
    <property type="entry name" value="GNAT"/>
    <property type="match status" value="1"/>
</dbReference>
<dbReference type="OrthoDB" id="9797178at2"/>
<sequence>MRIRPEAPGEEAAIGALTAAAFAGHPHSDGSEPQIIERLRCLGKLTLSLVAEDDGKIVGHVAFSPVTLSGGEGGWYGVGPISVAPGRQRSGIGSALMREGLARLEAQGASGFALVGEPAYYNRFGFIARPELTTTGVPPEYFLVLPLHGEVPSGMVAFHPAFFGDAA</sequence>
<evidence type="ECO:0000313" key="3">
    <source>
        <dbReference type="Proteomes" id="UP000254764"/>
    </source>
</evidence>
<dbReference type="STRING" id="1336235.GCA_000518785_00295"/>
<dbReference type="GO" id="GO:0016747">
    <property type="term" value="F:acyltransferase activity, transferring groups other than amino-acyl groups"/>
    <property type="evidence" value="ECO:0007669"/>
    <property type="project" value="InterPro"/>
</dbReference>
<dbReference type="AlphaFoldDB" id="A0A376AG65"/>